<dbReference type="EMBL" id="CP011253">
    <property type="protein sequence ID" value="AKC68495.1"/>
    <property type="molecule type" value="Genomic_DNA"/>
</dbReference>
<evidence type="ECO:0000313" key="2">
    <source>
        <dbReference type="Proteomes" id="UP000035050"/>
    </source>
</evidence>
<dbReference type="Proteomes" id="UP000035050">
    <property type="component" value="Chromosome"/>
</dbReference>
<dbReference type="HOGENOM" id="CLU_2261017_0_0_4"/>
<accession>A0A0E3YA69</accession>
<gene>
    <name evidence="1" type="ORF">MB84_02050</name>
</gene>
<organism evidence="1 2">
    <name type="scientific">Pandoraea oxalativorans</name>
    <dbReference type="NCBI Taxonomy" id="573737"/>
    <lineage>
        <taxon>Bacteria</taxon>
        <taxon>Pseudomonadati</taxon>
        <taxon>Pseudomonadota</taxon>
        <taxon>Betaproteobacteria</taxon>
        <taxon>Burkholderiales</taxon>
        <taxon>Burkholderiaceae</taxon>
        <taxon>Pandoraea</taxon>
    </lineage>
</organism>
<sequence>MISVALSIAPKSAALTQTLLPLQIWEEAFFQIFPIFAEPNLRHTIATFSCTAHVRALSSTYFICAFEMYRRYNSVDFLFVSFIFKALMDAAFEAILIDIGIDHMRVRTDLKLTPSLS</sequence>
<protein>
    <submittedName>
        <fullName evidence="1">Uncharacterized protein</fullName>
    </submittedName>
</protein>
<evidence type="ECO:0000313" key="1">
    <source>
        <dbReference type="EMBL" id="AKC68495.1"/>
    </source>
</evidence>
<dbReference type="PATRIC" id="fig|573737.6.peg.1184"/>
<proteinExistence type="predicted"/>
<name>A0A0E3YA69_9BURK</name>
<dbReference type="KEGG" id="pox:MB84_02050"/>
<keyword evidence="2" id="KW-1185">Reference proteome</keyword>
<reference evidence="1" key="1">
    <citation type="submission" date="2016-06" db="EMBL/GenBank/DDBJ databases">
        <title>Pandoraea oxalativorans DSM 23570 Genome Sequencing.</title>
        <authorList>
            <person name="Ee R."/>
            <person name="Lim Y.-L."/>
            <person name="Yong D."/>
            <person name="Yin W.-F."/>
            <person name="Chan K.-G."/>
        </authorList>
    </citation>
    <scope>NUCLEOTIDE SEQUENCE</scope>
    <source>
        <strain evidence="1">DSM 23570</strain>
    </source>
</reference>
<dbReference type="AlphaFoldDB" id="A0A0E3YA69"/>